<proteinExistence type="predicted"/>
<evidence type="ECO:0000256" key="1">
    <source>
        <dbReference type="SAM" id="MobiDB-lite"/>
    </source>
</evidence>
<sequence>MSSYYGEGSRGEDDSSLEETASAFAMSQGTILAKPAGSQPTAKRKRGQYTNLAWYLFATWELECLEADSRARVVTNARSAKLNDCTFPPHAPRRRRTTVETNETRVILKRLADIEDHIRSSPAQPPAPTDPSSTRVALGPSIEEAILNNSELTHRASSPSPSPPQALANSSAPRQVPIQDDVHMQQSITPDLNLPLSSPSVPNTYLVDCNRGSEAGVASIYTPATAHYKFNISLAQSSLLARGVCQPLNDNSDTWTTGNNTRRPSPTPQAALSNEPPVDPIWLIDRLEALRLCNVYEEEINISHPFLDIKTIRSNINKLYDSIAILSRHGCARISLQDTTIISPDDLKIVKLVFATALITETGGPGGLAKDLFEDVKTSVNDKF</sequence>
<comment type="caution">
    <text evidence="2">The sequence shown here is derived from an EMBL/GenBank/DDBJ whole genome shotgun (WGS) entry which is preliminary data.</text>
</comment>
<keyword evidence="3" id="KW-1185">Reference proteome</keyword>
<dbReference type="AlphaFoldDB" id="A0A9P7HRX0"/>
<evidence type="ECO:0000313" key="2">
    <source>
        <dbReference type="EMBL" id="KAG5762524.1"/>
    </source>
</evidence>
<feature type="region of interest" description="Disordered" evidence="1">
    <location>
        <begin position="251"/>
        <end position="272"/>
    </location>
</feature>
<protein>
    <submittedName>
        <fullName evidence="2">Uncharacterized protein</fullName>
    </submittedName>
</protein>
<dbReference type="Proteomes" id="UP000750502">
    <property type="component" value="Unassembled WGS sequence"/>
</dbReference>
<organism evidence="2 3">
    <name type="scientific">Fusarium xylarioides</name>
    <dbReference type="NCBI Taxonomy" id="221167"/>
    <lineage>
        <taxon>Eukaryota</taxon>
        <taxon>Fungi</taxon>
        <taxon>Dikarya</taxon>
        <taxon>Ascomycota</taxon>
        <taxon>Pezizomycotina</taxon>
        <taxon>Sordariomycetes</taxon>
        <taxon>Hypocreomycetidae</taxon>
        <taxon>Hypocreales</taxon>
        <taxon>Nectriaceae</taxon>
        <taxon>Fusarium</taxon>
        <taxon>Fusarium fujikuroi species complex</taxon>
    </lineage>
</organism>
<gene>
    <name evidence="2" type="ORF">H9Q72_009366</name>
</gene>
<dbReference type="EMBL" id="JADFTT010000368">
    <property type="protein sequence ID" value="KAG5762524.1"/>
    <property type="molecule type" value="Genomic_DNA"/>
</dbReference>
<evidence type="ECO:0000313" key="3">
    <source>
        <dbReference type="Proteomes" id="UP000750502"/>
    </source>
</evidence>
<reference evidence="2" key="1">
    <citation type="journal article" date="2020" name="bioRxiv">
        <title>Historical genomics reveals the evolutionary mechanisms behind multiple outbreaks of the host-specific coffee wilt pathogen Fusarium xylarioides.</title>
        <authorList>
            <person name="Peck D."/>
            <person name="Nowell R.W."/>
            <person name="Flood J."/>
            <person name="Ryan M.J."/>
            <person name="Barraclough T.G."/>
        </authorList>
    </citation>
    <scope>NUCLEOTIDE SEQUENCE</scope>
    <source>
        <strain evidence="2">IMI 127659i</strain>
    </source>
</reference>
<reference evidence="2" key="2">
    <citation type="submission" date="2020-10" db="EMBL/GenBank/DDBJ databases">
        <authorList>
            <person name="Peck L.D."/>
            <person name="Nowell R.W."/>
            <person name="Flood J."/>
            <person name="Ryan M.J."/>
            <person name="Barraclough T.G."/>
        </authorList>
    </citation>
    <scope>NUCLEOTIDE SEQUENCE</scope>
    <source>
        <strain evidence="2">IMI 127659i</strain>
    </source>
</reference>
<feature type="region of interest" description="Disordered" evidence="1">
    <location>
        <begin position="115"/>
        <end position="136"/>
    </location>
</feature>
<dbReference type="OrthoDB" id="3971593at2759"/>
<feature type="region of interest" description="Disordered" evidence="1">
    <location>
        <begin position="152"/>
        <end position="173"/>
    </location>
</feature>
<accession>A0A9P7HRX0</accession>
<name>A0A9P7HRX0_9HYPO</name>